<feature type="region of interest" description="Disordered" evidence="5">
    <location>
        <begin position="82"/>
        <end position="105"/>
    </location>
</feature>
<sequence>MFRINPHAKKRLKPPTQHRCLMGKVRPAYIKRVGRMLMEQYPDRFTEDFEHNKQVVGQLVEGVSKKVRNRIAGYITSQVKRIKTAGEEEEVEESESVKTSSEGGS</sequence>
<evidence type="ECO:0000256" key="4">
    <source>
        <dbReference type="HAMAP-Rule" id="MF_00511"/>
    </source>
</evidence>
<proteinExistence type="inferred from homology"/>
<name>A8MBW2_CALMQ</name>
<evidence type="ECO:0000256" key="5">
    <source>
        <dbReference type="SAM" id="MobiDB-lite"/>
    </source>
</evidence>
<dbReference type="InterPro" id="IPR001210">
    <property type="entry name" value="Ribosomal_eS17"/>
</dbReference>
<dbReference type="PANTHER" id="PTHR10732">
    <property type="entry name" value="40S RIBOSOMAL PROTEIN S17"/>
    <property type="match status" value="1"/>
</dbReference>
<organism evidence="6 7">
    <name type="scientific">Caldivirga maquilingensis (strain ATCC 700844 / DSM 13496 / JCM 10307 / IC-167)</name>
    <dbReference type="NCBI Taxonomy" id="397948"/>
    <lineage>
        <taxon>Archaea</taxon>
        <taxon>Thermoproteota</taxon>
        <taxon>Thermoprotei</taxon>
        <taxon>Thermoproteales</taxon>
        <taxon>Thermoproteaceae</taxon>
        <taxon>Caldivirga</taxon>
    </lineage>
</organism>
<dbReference type="GO" id="GO:0005840">
    <property type="term" value="C:ribosome"/>
    <property type="evidence" value="ECO:0007669"/>
    <property type="project" value="UniProtKB-KW"/>
</dbReference>
<keyword evidence="7" id="KW-1185">Reference proteome</keyword>
<comment type="similarity">
    <text evidence="1 4">Belongs to the eukaryotic ribosomal protein eS17 family.</text>
</comment>
<keyword evidence="2 4" id="KW-0689">Ribosomal protein</keyword>
<dbReference type="AlphaFoldDB" id="A8MBW2"/>
<dbReference type="SUPFAM" id="SSF116820">
    <property type="entry name" value="Rps17e-like"/>
    <property type="match status" value="1"/>
</dbReference>
<evidence type="ECO:0000256" key="3">
    <source>
        <dbReference type="ARBA" id="ARBA00023274"/>
    </source>
</evidence>
<evidence type="ECO:0000313" key="7">
    <source>
        <dbReference type="Proteomes" id="UP000001137"/>
    </source>
</evidence>
<keyword evidence="3 4" id="KW-0687">Ribonucleoprotein</keyword>
<dbReference type="GO" id="GO:1990904">
    <property type="term" value="C:ribonucleoprotein complex"/>
    <property type="evidence" value="ECO:0007669"/>
    <property type="project" value="UniProtKB-KW"/>
</dbReference>
<dbReference type="Proteomes" id="UP000001137">
    <property type="component" value="Chromosome"/>
</dbReference>
<dbReference type="GO" id="GO:0003735">
    <property type="term" value="F:structural constituent of ribosome"/>
    <property type="evidence" value="ECO:0007669"/>
    <property type="project" value="InterPro"/>
</dbReference>
<dbReference type="GO" id="GO:0006412">
    <property type="term" value="P:translation"/>
    <property type="evidence" value="ECO:0007669"/>
    <property type="project" value="UniProtKB-UniRule"/>
</dbReference>
<dbReference type="InterPro" id="IPR036401">
    <property type="entry name" value="Ribosomal_eS17_sf"/>
</dbReference>
<dbReference type="Pfam" id="PF00833">
    <property type="entry name" value="Ribosomal_S17e"/>
    <property type="match status" value="1"/>
</dbReference>
<accession>A8MBW2</accession>
<evidence type="ECO:0000256" key="1">
    <source>
        <dbReference type="ARBA" id="ARBA00010444"/>
    </source>
</evidence>
<reference evidence="6 7" key="1">
    <citation type="submission" date="2007-10" db="EMBL/GenBank/DDBJ databases">
        <title>Complete sequence of Caldivirga maquilingensis IC-167.</title>
        <authorList>
            <consortium name="US DOE Joint Genome Institute"/>
            <person name="Copeland A."/>
            <person name="Lucas S."/>
            <person name="Lapidus A."/>
            <person name="Barry K."/>
            <person name="Glavina del Rio T."/>
            <person name="Dalin E."/>
            <person name="Tice H."/>
            <person name="Pitluck S."/>
            <person name="Saunders E."/>
            <person name="Brettin T."/>
            <person name="Bruce D."/>
            <person name="Detter J.C."/>
            <person name="Han C."/>
            <person name="Schmutz J."/>
            <person name="Larimer F."/>
            <person name="Land M."/>
            <person name="Hauser L."/>
            <person name="Kyrpides N."/>
            <person name="Ivanova N."/>
            <person name="Biddle J.F."/>
            <person name="Zhang Z."/>
            <person name="Fitz-Gibbon S.T."/>
            <person name="Lowe T.M."/>
            <person name="Saltikov C."/>
            <person name="House C.H."/>
            <person name="Richardson P."/>
        </authorList>
    </citation>
    <scope>NUCLEOTIDE SEQUENCE [LARGE SCALE GENOMIC DNA]</scope>
    <source>
        <strain evidence="7">ATCC 700844 / DSM 13496 / JCM 10307 / IC-167</strain>
    </source>
</reference>
<evidence type="ECO:0000256" key="2">
    <source>
        <dbReference type="ARBA" id="ARBA00022980"/>
    </source>
</evidence>
<gene>
    <name evidence="4" type="primary">rps17e</name>
    <name evidence="6" type="ordered locus">Cmaq_0460</name>
</gene>
<dbReference type="KEGG" id="cma:Cmaq_0460"/>
<dbReference type="HAMAP" id="MF_00511">
    <property type="entry name" value="Ribosomal_eS17"/>
    <property type="match status" value="1"/>
</dbReference>
<dbReference type="eggNOG" id="arCOG01885">
    <property type="taxonomic scope" value="Archaea"/>
</dbReference>
<dbReference type="NCBIfam" id="NF002242">
    <property type="entry name" value="PRK01151.1"/>
    <property type="match status" value="1"/>
</dbReference>
<dbReference type="STRING" id="397948.Cmaq_0460"/>
<dbReference type="EMBL" id="CP000852">
    <property type="protein sequence ID" value="ABW01305.1"/>
    <property type="molecule type" value="Genomic_DNA"/>
</dbReference>
<dbReference type="PANTHER" id="PTHR10732:SF0">
    <property type="entry name" value="40S RIBOSOMAL PROTEIN S17"/>
    <property type="match status" value="1"/>
</dbReference>
<protein>
    <recommendedName>
        <fullName evidence="4">Small ribosomal subunit protein eS17</fullName>
    </recommendedName>
</protein>
<dbReference type="HOGENOM" id="CLU_176720_0_0_2"/>
<dbReference type="Gene3D" id="1.10.60.20">
    <property type="entry name" value="Ribosomal protein S17e-like"/>
    <property type="match status" value="1"/>
</dbReference>
<evidence type="ECO:0000313" key="6">
    <source>
        <dbReference type="EMBL" id="ABW01305.1"/>
    </source>
</evidence>